<dbReference type="InterPro" id="IPR001851">
    <property type="entry name" value="ABC_transp_permease"/>
</dbReference>
<dbReference type="EMBL" id="JBAFVH010000008">
    <property type="protein sequence ID" value="MFG1373480.1"/>
    <property type="molecule type" value="Genomic_DNA"/>
</dbReference>
<evidence type="ECO:0000313" key="7">
    <source>
        <dbReference type="EMBL" id="MFG1373480.1"/>
    </source>
</evidence>
<feature type="transmembrane region" description="Helical" evidence="6">
    <location>
        <begin position="285"/>
        <end position="308"/>
    </location>
</feature>
<evidence type="ECO:0000256" key="1">
    <source>
        <dbReference type="ARBA" id="ARBA00004651"/>
    </source>
</evidence>
<keyword evidence="5 6" id="KW-0472">Membrane</keyword>
<dbReference type="PANTHER" id="PTHR30482">
    <property type="entry name" value="HIGH-AFFINITY BRANCHED-CHAIN AMINO ACID TRANSPORT SYSTEM PERMEASE"/>
    <property type="match status" value="1"/>
</dbReference>
<feature type="transmembrane region" description="Helical" evidence="6">
    <location>
        <begin position="253"/>
        <end position="273"/>
    </location>
</feature>
<comment type="subcellular location">
    <subcellularLocation>
        <location evidence="1">Cell membrane</location>
        <topology evidence="1">Multi-pass membrane protein</topology>
    </subcellularLocation>
</comment>
<dbReference type="Proteomes" id="UP001604002">
    <property type="component" value="Unassembled WGS sequence"/>
</dbReference>
<dbReference type="PANTHER" id="PTHR30482:SF10">
    <property type="entry name" value="HIGH-AFFINITY BRANCHED-CHAIN AMINO ACID TRANSPORT PROTEIN BRAE"/>
    <property type="match status" value="1"/>
</dbReference>
<evidence type="ECO:0000256" key="2">
    <source>
        <dbReference type="ARBA" id="ARBA00022475"/>
    </source>
</evidence>
<evidence type="ECO:0000313" key="8">
    <source>
        <dbReference type="Proteomes" id="UP001604002"/>
    </source>
</evidence>
<keyword evidence="3 6" id="KW-0812">Transmembrane</keyword>
<feature type="transmembrane region" description="Helical" evidence="6">
    <location>
        <begin position="163"/>
        <end position="183"/>
    </location>
</feature>
<proteinExistence type="predicted"/>
<keyword evidence="4 6" id="KW-1133">Transmembrane helix</keyword>
<feature type="transmembrane region" description="Helical" evidence="6">
    <location>
        <begin position="214"/>
        <end position="232"/>
    </location>
</feature>
<dbReference type="RefSeq" id="WP_393993244.1">
    <property type="nucleotide sequence ID" value="NZ_JBAFVH010000008.1"/>
</dbReference>
<dbReference type="CDD" id="cd06581">
    <property type="entry name" value="TM_PBP1_LivM_like"/>
    <property type="match status" value="1"/>
</dbReference>
<sequence>MRASFTLILGLPLFVAALILPFVVADNYVVHSAAMVLYFAYMASSWNFVCGYVGQVSLGHAAFSGIAGYASVLLFTGLGLSPWIGMILGGVLAAAISVPVGYATFRLKGPYFTLTSIAFAEIMRIWLENTDEFLGIPLKGAQGLTVPPVGGSNFLAFQFDGKLPYYFIILAMLVGVMAATHVMERSRLGFYLKAIRGNRDGAEALGIDPTRYCLTALALSAFLTGLGGAYYAQLFRYINPERNMGIDLSIDMAVMTIVGGQGTILGPTLGALVLHPVGEVVRATLGGHVLGLHLILYGVVLMLAVLYFPKGIIAPLQRWLTPAPKTPAPHAPAHMVTPKEVEGR</sequence>
<keyword evidence="8" id="KW-1185">Reference proteome</keyword>
<evidence type="ECO:0000256" key="4">
    <source>
        <dbReference type="ARBA" id="ARBA00022989"/>
    </source>
</evidence>
<organism evidence="7 8">
    <name type="scientific">Xanthobacter oligotrophicus</name>
    <dbReference type="NCBI Taxonomy" id="2607286"/>
    <lineage>
        <taxon>Bacteria</taxon>
        <taxon>Pseudomonadati</taxon>
        <taxon>Pseudomonadota</taxon>
        <taxon>Alphaproteobacteria</taxon>
        <taxon>Hyphomicrobiales</taxon>
        <taxon>Xanthobacteraceae</taxon>
        <taxon>Xanthobacter</taxon>
    </lineage>
</organism>
<dbReference type="InterPro" id="IPR043428">
    <property type="entry name" value="LivM-like"/>
</dbReference>
<accession>A0ABW6ZXL5</accession>
<feature type="transmembrane region" description="Helical" evidence="6">
    <location>
        <begin position="61"/>
        <end position="80"/>
    </location>
</feature>
<evidence type="ECO:0000256" key="5">
    <source>
        <dbReference type="ARBA" id="ARBA00023136"/>
    </source>
</evidence>
<keyword evidence="2" id="KW-1003">Cell membrane</keyword>
<feature type="transmembrane region" description="Helical" evidence="6">
    <location>
        <begin position="86"/>
        <end position="105"/>
    </location>
</feature>
<evidence type="ECO:0000256" key="3">
    <source>
        <dbReference type="ARBA" id="ARBA00022692"/>
    </source>
</evidence>
<dbReference type="Pfam" id="PF02653">
    <property type="entry name" value="BPD_transp_2"/>
    <property type="match status" value="1"/>
</dbReference>
<comment type="caution">
    <text evidence="7">The sequence shown here is derived from an EMBL/GenBank/DDBJ whole genome shotgun (WGS) entry which is preliminary data.</text>
</comment>
<feature type="transmembrane region" description="Helical" evidence="6">
    <location>
        <begin position="35"/>
        <end position="54"/>
    </location>
</feature>
<protein>
    <submittedName>
        <fullName evidence="7">Branched-chain amino acid ABC transporter permease</fullName>
    </submittedName>
</protein>
<gene>
    <name evidence="7" type="ORF">V5F32_15000</name>
</gene>
<name>A0ABW6ZXL5_9HYPH</name>
<reference evidence="7 8" key="1">
    <citation type="submission" date="2024-02" db="EMBL/GenBank/DDBJ databases">
        <title>Expansion and revision of Xanthobacter and proposal of Roseixanthobacter gen. nov.</title>
        <authorList>
            <person name="Soltysiak M.P.M."/>
            <person name="Jalihal A."/>
            <person name="Ory A."/>
            <person name="Chrisophersen C."/>
            <person name="Lee A.D."/>
            <person name="Boulton J."/>
            <person name="Springer M."/>
        </authorList>
    </citation>
    <scope>NUCLEOTIDE SEQUENCE [LARGE SCALE GENOMIC DNA]</scope>
    <source>
        <strain evidence="7 8">23A</strain>
    </source>
</reference>
<evidence type="ECO:0000256" key="6">
    <source>
        <dbReference type="SAM" id="Phobius"/>
    </source>
</evidence>